<dbReference type="PANTHER" id="PTHR37419">
    <property type="entry name" value="SERINE/THREONINE-PROTEIN KINASE TOXIN HIPA"/>
    <property type="match status" value="1"/>
</dbReference>
<evidence type="ECO:0000259" key="4">
    <source>
        <dbReference type="Pfam" id="PF07804"/>
    </source>
</evidence>
<evidence type="ECO:0000256" key="1">
    <source>
        <dbReference type="ARBA" id="ARBA00010164"/>
    </source>
</evidence>
<protein>
    <submittedName>
        <fullName evidence="5">HipA domain-containing protein</fullName>
    </submittedName>
</protein>
<comment type="similarity">
    <text evidence="1">Belongs to the HipA Ser/Thr kinase family.</text>
</comment>
<evidence type="ECO:0000313" key="6">
    <source>
        <dbReference type="Proteomes" id="UP001253193"/>
    </source>
</evidence>
<evidence type="ECO:0000256" key="2">
    <source>
        <dbReference type="ARBA" id="ARBA00022679"/>
    </source>
</evidence>
<proteinExistence type="inferred from homology"/>
<dbReference type="Proteomes" id="UP001253193">
    <property type="component" value="Unassembled WGS sequence"/>
</dbReference>
<dbReference type="PANTHER" id="PTHR37419:SF1">
    <property type="entry name" value="SERINE_THREONINE-PROTEIN KINASE TOXIN HIPA"/>
    <property type="match status" value="1"/>
</dbReference>
<comment type="caution">
    <text evidence="5">The sequence shown here is derived from an EMBL/GenBank/DDBJ whole genome shotgun (WGS) entry which is preliminary data.</text>
</comment>
<accession>A0AAW8Q1E7</accession>
<keyword evidence="2" id="KW-0808">Transferase</keyword>
<dbReference type="InterPro" id="IPR052028">
    <property type="entry name" value="HipA_Ser/Thr_kinase"/>
</dbReference>
<reference evidence="5" key="1">
    <citation type="submission" date="2023-06" db="EMBL/GenBank/DDBJ databases">
        <title>Genomic Diversity of Vibrio spp. and Metagenomic Analysis of Pathogens in Florida Gulf Coastal Waters Following Hurricane Ian.</title>
        <authorList>
            <person name="Brumfield K.D."/>
        </authorList>
    </citation>
    <scope>NUCLEOTIDE SEQUENCE</scope>
    <source>
        <strain evidence="5">WBS2B-138</strain>
    </source>
</reference>
<dbReference type="AlphaFoldDB" id="A0AAW8Q1E7"/>
<keyword evidence="3" id="KW-0418">Kinase</keyword>
<evidence type="ECO:0000256" key="3">
    <source>
        <dbReference type="ARBA" id="ARBA00022777"/>
    </source>
</evidence>
<dbReference type="Pfam" id="PF07804">
    <property type="entry name" value="HipA_C"/>
    <property type="match status" value="1"/>
</dbReference>
<dbReference type="RefSeq" id="WP_311020593.1">
    <property type="nucleotide sequence ID" value="NZ_JAUHGG010000003.1"/>
</dbReference>
<name>A0AAW8Q1E7_VIBPH</name>
<dbReference type="InterPro" id="IPR012893">
    <property type="entry name" value="HipA-like_C"/>
</dbReference>
<organism evidence="5 6">
    <name type="scientific">Vibrio parahaemolyticus</name>
    <dbReference type="NCBI Taxonomy" id="670"/>
    <lineage>
        <taxon>Bacteria</taxon>
        <taxon>Pseudomonadati</taxon>
        <taxon>Pseudomonadota</taxon>
        <taxon>Gammaproteobacteria</taxon>
        <taxon>Vibrionales</taxon>
        <taxon>Vibrionaceae</taxon>
        <taxon>Vibrio</taxon>
    </lineage>
</organism>
<dbReference type="EMBL" id="JAUHGG010000003">
    <property type="protein sequence ID" value="MDS1821678.1"/>
    <property type="molecule type" value="Genomic_DNA"/>
</dbReference>
<evidence type="ECO:0000313" key="5">
    <source>
        <dbReference type="EMBL" id="MDS1821678.1"/>
    </source>
</evidence>
<feature type="domain" description="HipA-like C-terminal" evidence="4">
    <location>
        <begin position="135"/>
        <end position="368"/>
    </location>
</feature>
<gene>
    <name evidence="5" type="ORF">QX249_13550</name>
</gene>
<dbReference type="GO" id="GO:0004674">
    <property type="term" value="F:protein serine/threonine kinase activity"/>
    <property type="evidence" value="ECO:0007669"/>
    <property type="project" value="TreeGrafter"/>
</dbReference>
<sequence length="425" mass="47977">MSYKVTSDEFGTIASVSEHTPVEILFEDRWKLEPYTFGLSPYLESNSIKGSIEAFILNLLPEGTALDDLCALSGISRHQPSCLLNYLSADHTGGFQFGGARLNPFPRKISNHELTNRLKRMPNEPISIWEGRFYLSVAGVQPKLNMIRLGDSWGFGGNKPSTHIIKLEEENTQNLVCNELFTMRLAKNIGIPVAEVDYEKIGEYPALIVKRFDRSPESSYYHAKRHIIDGCQALDCKPSMKYERNFGSGRDVKHIRDGVSFAKLFRLAKGCRDNHETHLLRWIAFNIIVGNYDSHGKNISYFYDFRGLRLAPFYDLVSLEAFGDKWEREFSMAFGDSFASFPTTYDLADFADRCGVSPSVVKNEFINVSSRSLQRIDEVLRSVGNTKGLSGSERLHITKCAQIAKSRATMLQSTVRDIESFSGLL</sequence>
<dbReference type="GO" id="GO:0005829">
    <property type="term" value="C:cytosol"/>
    <property type="evidence" value="ECO:0007669"/>
    <property type="project" value="TreeGrafter"/>
</dbReference>